<keyword evidence="4" id="KW-0378">Hydrolase</keyword>
<evidence type="ECO:0000256" key="6">
    <source>
        <dbReference type="ARBA" id="ARBA00023157"/>
    </source>
</evidence>
<evidence type="ECO:0000256" key="3">
    <source>
        <dbReference type="ARBA" id="ARBA00022481"/>
    </source>
</evidence>
<proteinExistence type="inferred from homology"/>
<dbReference type="InterPro" id="IPR000387">
    <property type="entry name" value="Tyr_Pase_dom"/>
</dbReference>
<protein>
    <recommendedName>
        <fullName evidence="2">protein-tyrosine-phosphatase</fullName>
        <ecNumber evidence="2">3.1.3.48</ecNumber>
    </recommendedName>
</protein>
<evidence type="ECO:0000256" key="10">
    <source>
        <dbReference type="SAM" id="MobiDB-lite"/>
    </source>
</evidence>
<organism evidence="13">
    <name type="scientific">Rhizochromulina marina</name>
    <dbReference type="NCBI Taxonomy" id="1034831"/>
    <lineage>
        <taxon>Eukaryota</taxon>
        <taxon>Sar</taxon>
        <taxon>Stramenopiles</taxon>
        <taxon>Ochrophyta</taxon>
        <taxon>Dictyochophyceae</taxon>
        <taxon>Rhizochromulinales</taxon>
        <taxon>Rhizochromulina</taxon>
    </lineage>
</organism>
<feature type="domain" description="Tyrosine specific protein phosphatases" evidence="12">
    <location>
        <begin position="100"/>
        <end position="164"/>
    </location>
</feature>
<dbReference type="AlphaFoldDB" id="A0A7S2SRJ2"/>
<dbReference type="PANTHER" id="PTHR23339">
    <property type="entry name" value="TYROSINE SPECIFIC PROTEIN PHOSPHATASE AND DUAL SPECIFICITY PROTEIN PHOSPHATASE"/>
    <property type="match status" value="1"/>
</dbReference>
<accession>A0A7S2SRJ2</accession>
<evidence type="ECO:0000256" key="1">
    <source>
        <dbReference type="ARBA" id="ARBA00009580"/>
    </source>
</evidence>
<gene>
    <name evidence="13" type="ORF">RMAR1173_LOCUS18649</name>
</gene>
<dbReference type="PROSITE" id="PS50054">
    <property type="entry name" value="TYR_PHOSPHATASE_DUAL"/>
    <property type="match status" value="1"/>
</dbReference>
<feature type="region of interest" description="Disordered" evidence="10">
    <location>
        <begin position="1"/>
        <end position="25"/>
    </location>
</feature>
<dbReference type="GO" id="GO:0005737">
    <property type="term" value="C:cytoplasm"/>
    <property type="evidence" value="ECO:0007669"/>
    <property type="project" value="UniProtKB-ARBA"/>
</dbReference>
<dbReference type="PROSITE" id="PS50056">
    <property type="entry name" value="TYR_PHOSPHATASE_2"/>
    <property type="match status" value="1"/>
</dbReference>
<name>A0A7S2SRJ2_9STRA</name>
<evidence type="ECO:0000259" key="12">
    <source>
        <dbReference type="PROSITE" id="PS50056"/>
    </source>
</evidence>
<dbReference type="CDD" id="cd14500">
    <property type="entry name" value="PTP-IVa"/>
    <property type="match status" value="1"/>
</dbReference>
<evidence type="ECO:0000259" key="11">
    <source>
        <dbReference type="PROSITE" id="PS50054"/>
    </source>
</evidence>
<feature type="domain" description="Tyrosine-protein phosphatase" evidence="11">
    <location>
        <begin position="26"/>
        <end position="178"/>
    </location>
</feature>
<dbReference type="Gene3D" id="3.90.190.10">
    <property type="entry name" value="Protein tyrosine phosphatase superfamily"/>
    <property type="match status" value="1"/>
</dbReference>
<keyword evidence="7" id="KW-0449">Lipoprotein</keyword>
<dbReference type="InterPro" id="IPR050561">
    <property type="entry name" value="PTP"/>
</dbReference>
<evidence type="ECO:0000256" key="7">
    <source>
        <dbReference type="ARBA" id="ARBA00023288"/>
    </source>
</evidence>
<dbReference type="FunFam" id="3.90.190.10:FF:000086">
    <property type="entry name" value="Protein tyrosine phosphatase-like protein"/>
    <property type="match status" value="1"/>
</dbReference>
<dbReference type="InterPro" id="IPR020422">
    <property type="entry name" value="TYR_PHOSPHATASE_DUAL_dom"/>
</dbReference>
<dbReference type="GO" id="GO:0004725">
    <property type="term" value="F:protein tyrosine phosphatase activity"/>
    <property type="evidence" value="ECO:0007669"/>
    <property type="project" value="UniProtKB-EC"/>
</dbReference>
<comment type="similarity">
    <text evidence="1">Belongs to the protein-tyrosine phosphatase family.</text>
</comment>
<evidence type="ECO:0000256" key="9">
    <source>
        <dbReference type="ARBA" id="ARBA00051722"/>
    </source>
</evidence>
<dbReference type="EMBL" id="HBHJ01028185">
    <property type="protein sequence ID" value="CAD9707658.1"/>
    <property type="molecule type" value="Transcribed_RNA"/>
</dbReference>
<reference evidence="13" key="1">
    <citation type="submission" date="2021-01" db="EMBL/GenBank/DDBJ databases">
        <authorList>
            <person name="Corre E."/>
            <person name="Pelletier E."/>
            <person name="Niang G."/>
            <person name="Scheremetjew M."/>
            <person name="Finn R."/>
            <person name="Kale V."/>
            <person name="Holt S."/>
            <person name="Cochrane G."/>
            <person name="Meng A."/>
            <person name="Brown T."/>
            <person name="Cohen L."/>
        </authorList>
    </citation>
    <scope>NUCLEOTIDE SEQUENCE</scope>
    <source>
        <strain evidence="13">CCMP1243</strain>
    </source>
</reference>
<dbReference type="Pfam" id="PF22785">
    <property type="entry name" value="Tc-R-P"/>
    <property type="match status" value="1"/>
</dbReference>
<dbReference type="EC" id="3.1.3.48" evidence="2"/>
<evidence type="ECO:0000313" key="13">
    <source>
        <dbReference type="EMBL" id="CAD9707658.1"/>
    </source>
</evidence>
<sequence length="183" mass="19732">MATDAGAPGMASTAGADPASIQLSSKPSRINHKDLKFLIMDRPTEFNLPAYLRELKKAGVTDIVRVCEQTYSASEVKKAGIDMHEIPFDDGQSPPDHVVETWMGVVANMRSKGGCIAIHCVAGLGRAPVLVAIALIEHGMGSLEAVEFIRKERRGAINRKQLDFLMKYTPKYGSGKGCACAIM</sequence>
<keyword evidence="3" id="KW-0488">Methylation</keyword>
<keyword evidence="5" id="KW-0904">Protein phosphatase</keyword>
<comment type="catalytic activity">
    <reaction evidence="9">
        <text>O-phospho-L-tyrosyl-[protein] + H2O = L-tyrosyl-[protein] + phosphate</text>
        <dbReference type="Rhea" id="RHEA:10684"/>
        <dbReference type="Rhea" id="RHEA-COMP:10136"/>
        <dbReference type="Rhea" id="RHEA-COMP:20101"/>
        <dbReference type="ChEBI" id="CHEBI:15377"/>
        <dbReference type="ChEBI" id="CHEBI:43474"/>
        <dbReference type="ChEBI" id="CHEBI:46858"/>
        <dbReference type="ChEBI" id="CHEBI:61978"/>
        <dbReference type="EC" id="3.1.3.48"/>
    </reaction>
</comment>
<evidence type="ECO:0000256" key="8">
    <source>
        <dbReference type="ARBA" id="ARBA00023289"/>
    </source>
</evidence>
<dbReference type="InterPro" id="IPR029021">
    <property type="entry name" value="Prot-tyrosine_phosphatase-like"/>
</dbReference>
<evidence type="ECO:0000256" key="5">
    <source>
        <dbReference type="ARBA" id="ARBA00022912"/>
    </source>
</evidence>
<dbReference type="SUPFAM" id="SSF52799">
    <property type="entry name" value="(Phosphotyrosine protein) phosphatases II"/>
    <property type="match status" value="1"/>
</dbReference>
<keyword evidence="6" id="KW-1015">Disulfide bond</keyword>
<evidence type="ECO:0000256" key="2">
    <source>
        <dbReference type="ARBA" id="ARBA00013064"/>
    </source>
</evidence>
<evidence type="ECO:0000256" key="4">
    <source>
        <dbReference type="ARBA" id="ARBA00022801"/>
    </source>
</evidence>
<keyword evidence="8" id="KW-0636">Prenylation</keyword>